<comment type="caution">
    <text evidence="2">The sequence shown here is derived from an EMBL/GenBank/DDBJ whole genome shotgun (WGS) entry which is preliminary data.</text>
</comment>
<feature type="region of interest" description="Disordered" evidence="1">
    <location>
        <begin position="211"/>
        <end position="252"/>
    </location>
</feature>
<accession>A0AAQ1MB86</accession>
<name>A0AAQ1MB86_9FIRM</name>
<evidence type="ECO:0000313" key="2">
    <source>
        <dbReference type="EMBL" id="SHF67480.1"/>
    </source>
</evidence>
<evidence type="ECO:0000313" key="3">
    <source>
        <dbReference type="Proteomes" id="UP000184089"/>
    </source>
</evidence>
<sequence length="252" mass="26819">MSSLAQREAIRQCSPDRVFFCMGRGKEGGGCTFLPQGDGPFIAAFFALWPFGGQRGEDGRLAASYWWAASGGSGPLCLAPPVLLEAILPAIQRVVRWGDIPLSGGCPAPLAVPRPVVLGWGICPAFPYPLCPERCGRGKAPAVCGEVCGLLLPALDGGPRPFWGGFAAIFQAGPCHRQDWGAISFRGEGFGGRTKREDRSAASRPCLRRWDKKTARARWGRSRRRDGVGGGPRGRSPRARSGAWAAGDAAPF</sequence>
<proteinExistence type="predicted"/>
<organism evidence="2 3">
    <name type="scientific">Bittarella massiliensis</name>
    <name type="common">ex Durand et al. 2017</name>
    <dbReference type="NCBI Taxonomy" id="1720313"/>
    <lineage>
        <taxon>Bacteria</taxon>
        <taxon>Bacillati</taxon>
        <taxon>Bacillota</taxon>
        <taxon>Clostridia</taxon>
        <taxon>Eubacteriales</taxon>
        <taxon>Oscillospiraceae</taxon>
        <taxon>Bittarella (ex Durand et al. 2017)</taxon>
    </lineage>
</organism>
<feature type="compositionally biased region" description="Low complexity" evidence="1">
    <location>
        <begin position="239"/>
        <end position="252"/>
    </location>
</feature>
<protein>
    <submittedName>
        <fullName evidence="2">Uncharacterized protein</fullName>
    </submittedName>
</protein>
<reference evidence="3" key="1">
    <citation type="submission" date="2016-11" db="EMBL/GenBank/DDBJ databases">
        <authorList>
            <person name="Jaros S."/>
            <person name="Januszkiewicz K."/>
            <person name="Wedrychowicz H."/>
        </authorList>
    </citation>
    <scope>NUCLEOTIDE SEQUENCE [LARGE SCALE GENOMIC DNA]</scope>
    <source>
        <strain evidence="3">DSM 4029</strain>
    </source>
</reference>
<gene>
    <name evidence="2" type="ORF">SAMN05444424_0291</name>
</gene>
<evidence type="ECO:0000256" key="1">
    <source>
        <dbReference type="SAM" id="MobiDB-lite"/>
    </source>
</evidence>
<dbReference type="EMBL" id="FQVY01000001">
    <property type="protein sequence ID" value="SHF67480.1"/>
    <property type="molecule type" value="Genomic_DNA"/>
</dbReference>
<dbReference type="AlphaFoldDB" id="A0AAQ1MB86"/>
<feature type="compositionally biased region" description="Basic residues" evidence="1">
    <location>
        <begin position="215"/>
        <end position="224"/>
    </location>
</feature>
<dbReference type="Proteomes" id="UP000184089">
    <property type="component" value="Unassembled WGS sequence"/>
</dbReference>